<evidence type="ECO:0000313" key="3">
    <source>
        <dbReference type="EMBL" id="RMT29794.1"/>
    </source>
</evidence>
<gene>
    <name evidence="3" type="ORF">ALP51_02880</name>
</gene>
<evidence type="ECO:0000313" key="4">
    <source>
        <dbReference type="Proteomes" id="UP000278180"/>
    </source>
</evidence>
<evidence type="ECO:0000256" key="2">
    <source>
        <dbReference type="SAM" id="Phobius"/>
    </source>
</evidence>
<dbReference type="Proteomes" id="UP000278180">
    <property type="component" value="Unassembled WGS sequence"/>
</dbReference>
<dbReference type="AlphaFoldDB" id="A0A3M5K317"/>
<keyword evidence="2" id="KW-0472">Membrane</keyword>
<sequence length="109" mass="12499">MINLDKPEPDKEYHKHQRFLPLIIVFPFTIIFLLSTVGLASALAYAGIVAIALVCIFYALKLRKAAEEKVAKTSARLKRESDEKKAKDHLAKLNAMRKDFRNVEREFQP</sequence>
<organism evidence="3 4">
    <name type="scientific">Pseudomonas savastanoi</name>
    <name type="common">Pseudomonas syringae pv. savastanoi</name>
    <dbReference type="NCBI Taxonomy" id="29438"/>
    <lineage>
        <taxon>Bacteria</taxon>
        <taxon>Pseudomonadati</taxon>
        <taxon>Pseudomonadota</taxon>
        <taxon>Gammaproteobacteria</taxon>
        <taxon>Pseudomonadales</taxon>
        <taxon>Pseudomonadaceae</taxon>
        <taxon>Pseudomonas</taxon>
    </lineage>
</organism>
<proteinExistence type="predicted"/>
<keyword evidence="2" id="KW-1133">Transmembrane helix</keyword>
<name>A0A3M5K317_PSESS</name>
<keyword evidence="2" id="KW-0812">Transmembrane</keyword>
<evidence type="ECO:0000256" key="1">
    <source>
        <dbReference type="SAM" id="Coils"/>
    </source>
</evidence>
<dbReference type="EMBL" id="RBTE01000210">
    <property type="protein sequence ID" value="RMT29794.1"/>
    <property type="molecule type" value="Genomic_DNA"/>
</dbReference>
<feature type="transmembrane region" description="Helical" evidence="2">
    <location>
        <begin position="43"/>
        <end position="60"/>
    </location>
</feature>
<comment type="caution">
    <text evidence="3">The sequence shown here is derived from an EMBL/GenBank/DDBJ whole genome shotgun (WGS) entry which is preliminary data.</text>
</comment>
<feature type="transmembrane region" description="Helical" evidence="2">
    <location>
        <begin position="20"/>
        <end position="37"/>
    </location>
</feature>
<reference evidence="3 4" key="1">
    <citation type="submission" date="2018-08" db="EMBL/GenBank/DDBJ databases">
        <title>Recombination of ecologically and evolutionarily significant loci maintains genetic cohesion in the Pseudomonas syringae species complex.</title>
        <authorList>
            <person name="Dillon M."/>
            <person name="Thakur S."/>
            <person name="Almeida R.N.D."/>
            <person name="Weir B.S."/>
            <person name="Guttman D.S."/>
        </authorList>
    </citation>
    <scope>NUCLEOTIDE SEQUENCE [LARGE SCALE GENOMIC DNA]</scope>
    <source>
        <strain evidence="3 4">ICMP 13684</strain>
    </source>
</reference>
<protein>
    <submittedName>
        <fullName evidence="3">Uncharacterized protein</fullName>
    </submittedName>
</protein>
<keyword evidence="1" id="KW-0175">Coiled coil</keyword>
<accession>A0A3M5K317</accession>
<feature type="coiled-coil region" evidence="1">
    <location>
        <begin position="63"/>
        <end position="106"/>
    </location>
</feature>
<dbReference type="RefSeq" id="WP_057454305.1">
    <property type="nucleotide sequence ID" value="NZ_RBTE01000210.1"/>
</dbReference>